<dbReference type="RefSeq" id="XP_015266845.1">
    <property type="nucleotide sequence ID" value="XM_015411359.1"/>
</dbReference>
<dbReference type="InterPro" id="IPR001828">
    <property type="entry name" value="ANF_lig-bd_rcpt"/>
</dbReference>
<dbReference type="InterPro" id="IPR004073">
    <property type="entry name" value="GPCR_3_vmron_rcpt_2"/>
</dbReference>
<dbReference type="PRINTS" id="PR01535">
    <property type="entry name" value="VOMERONASL2R"/>
</dbReference>
<dbReference type="InterPro" id="IPR000337">
    <property type="entry name" value="GPCR_3"/>
</dbReference>
<dbReference type="Pfam" id="PF01094">
    <property type="entry name" value="ANF_receptor"/>
    <property type="match status" value="1"/>
</dbReference>
<evidence type="ECO:0000259" key="12">
    <source>
        <dbReference type="PROSITE" id="PS50259"/>
    </source>
</evidence>
<feature type="transmembrane region" description="Helical" evidence="11">
    <location>
        <begin position="732"/>
        <end position="752"/>
    </location>
</feature>
<feature type="transmembrane region" description="Helical" evidence="11">
    <location>
        <begin position="653"/>
        <end position="671"/>
    </location>
</feature>
<dbReference type="InterPro" id="IPR017979">
    <property type="entry name" value="GPCR_3_CS"/>
</dbReference>
<feature type="transmembrane region" description="Helical" evidence="11">
    <location>
        <begin position="697"/>
        <end position="720"/>
    </location>
</feature>
<gene>
    <name evidence="14" type="primary">LOC107110560</name>
</gene>
<evidence type="ECO:0000313" key="14">
    <source>
        <dbReference type="RefSeq" id="XP_015266845.1"/>
    </source>
</evidence>
<evidence type="ECO:0000256" key="7">
    <source>
        <dbReference type="ARBA" id="ARBA00023136"/>
    </source>
</evidence>
<dbReference type="InterPro" id="IPR011500">
    <property type="entry name" value="GPCR_3_9-Cys_dom"/>
</dbReference>
<dbReference type="PRINTS" id="PR00248">
    <property type="entry name" value="GPCRMGR"/>
</dbReference>
<keyword evidence="9" id="KW-0325">Glycoprotein</keyword>
<name>A0ABM1JZF8_GEKJA</name>
<evidence type="ECO:0000256" key="9">
    <source>
        <dbReference type="ARBA" id="ARBA00023180"/>
    </source>
</evidence>
<keyword evidence="10" id="KW-0807">Transducer</keyword>
<comment type="subcellular location">
    <subcellularLocation>
        <location evidence="1">Cell membrane</location>
        <topology evidence="1">Multi-pass membrane protein</topology>
    </subcellularLocation>
</comment>
<feature type="transmembrane region" description="Helical" evidence="11">
    <location>
        <begin position="538"/>
        <end position="563"/>
    </location>
</feature>
<dbReference type="PROSITE" id="PS50259">
    <property type="entry name" value="G_PROTEIN_RECEP_F3_4"/>
    <property type="match status" value="1"/>
</dbReference>
<proteinExistence type="predicted"/>
<dbReference type="PANTHER" id="PTHR24061:SF599">
    <property type="entry name" value="G-PROTEIN COUPLED RECEPTORS FAMILY 3 PROFILE DOMAIN-CONTAINING PROTEIN"/>
    <property type="match status" value="1"/>
</dbReference>
<evidence type="ECO:0000256" key="8">
    <source>
        <dbReference type="ARBA" id="ARBA00023170"/>
    </source>
</evidence>
<dbReference type="PROSITE" id="PS00981">
    <property type="entry name" value="G_PROTEIN_RECEP_F3_3"/>
    <property type="match status" value="1"/>
</dbReference>
<keyword evidence="8" id="KW-0675">Receptor</keyword>
<dbReference type="SUPFAM" id="SSF53822">
    <property type="entry name" value="Periplasmic binding protein-like I"/>
    <property type="match status" value="1"/>
</dbReference>
<evidence type="ECO:0000256" key="10">
    <source>
        <dbReference type="ARBA" id="ARBA00023224"/>
    </source>
</evidence>
<dbReference type="InterPro" id="IPR000068">
    <property type="entry name" value="GPCR_3_Ca_sens_rcpt-rel"/>
</dbReference>
<dbReference type="CDD" id="cd15283">
    <property type="entry name" value="7tmC_V2R_pheromone"/>
    <property type="match status" value="1"/>
</dbReference>
<dbReference type="GeneID" id="107110560"/>
<feature type="transmembrane region" description="Helical" evidence="11">
    <location>
        <begin position="575"/>
        <end position="596"/>
    </location>
</feature>
<evidence type="ECO:0000256" key="3">
    <source>
        <dbReference type="ARBA" id="ARBA00022692"/>
    </source>
</evidence>
<sequence length="803" mass="90944">MASEYEKGDSTTVSFTDLLPYNPLSLLLIVDLTSWIHALVISRIDYCNLLFMSLTLKSNQLFNSREDSMTTKFYQHILALAFAIEEINQNPNILPNISYGSFKSTVRDSSQFSSFYRIVPSEALQYVGIVQLLLHFRWKWVGLVTLDDEGGEYFLHTLEPMLSKSGICVAFTERASRIIHLDNADEMMNMIGINAEVFLQSKANVIVVYGEAEIIMLLGNTLWVIRYSQQLESTSKGKVWVTTTQTDFAIATFQKGFDIQIFHGAISFTIHSNAVLGFQRFLQIKKPYWTKENSFNKDFWEEIFDCEYPDSLNPTNPDKTCTGDEKLESVPATFFEMSMTGHSYSIYNAVYAIAHSLHVLYSFRAKHAAVEDGDRPAFLTIEPWQLHAFLQRISFNNGAGDEIMFNDHGELVAGFDITNLIIFPNNSYIRVKVGELEARSLPGKELTIHEDRIEWHRDLSQKPPFSLCNDFCYPGYSKKMKEEEQFCCYDCAPCPEGKMSNQEDMDYCVTCPEGHYPNKVQDQCIPRIPNFLSFADTLSIILALIAIFFSLMTAVVLAIFIKYKDTPIVKANNQILSYILLVSLFLCFLCSLLFIGKPNQVTCHLRQTAFGIIFSVAVSSVLAKTITVVVAFMASKPGNIFQKWVGKWLAHSIVISCSLVQIGICALWLGASPPFPDLDMHSLTAEIIVQCNEGSIILFYCVLGYLGFLAVVCFIVAFLARKLPDSFNEAKFITFSMLVFCSVWLSFFPTYLSTRGKDMVIVEIFSILTSSAGLLGCIFLPKCYVIIVRPVMNKREQFIRKHI</sequence>
<evidence type="ECO:0000256" key="6">
    <source>
        <dbReference type="ARBA" id="ARBA00023040"/>
    </source>
</evidence>
<keyword evidence="4" id="KW-0732">Signal</keyword>
<keyword evidence="6" id="KW-0297">G-protein coupled receptor</keyword>
<reference evidence="14" key="1">
    <citation type="submission" date="2025-08" db="UniProtKB">
        <authorList>
            <consortium name="RefSeq"/>
        </authorList>
    </citation>
    <scope>IDENTIFICATION</scope>
</reference>
<feature type="transmembrane region" description="Helical" evidence="11">
    <location>
        <begin position="764"/>
        <end position="787"/>
    </location>
</feature>
<dbReference type="Pfam" id="PF07562">
    <property type="entry name" value="NCD3G"/>
    <property type="match status" value="1"/>
</dbReference>
<evidence type="ECO:0000256" key="1">
    <source>
        <dbReference type="ARBA" id="ARBA00004651"/>
    </source>
</evidence>
<organism evidence="13 14">
    <name type="scientific">Gekko japonicus</name>
    <name type="common">Schlegel's Japanese gecko</name>
    <dbReference type="NCBI Taxonomy" id="146911"/>
    <lineage>
        <taxon>Eukaryota</taxon>
        <taxon>Metazoa</taxon>
        <taxon>Chordata</taxon>
        <taxon>Craniata</taxon>
        <taxon>Vertebrata</taxon>
        <taxon>Euteleostomi</taxon>
        <taxon>Lepidosauria</taxon>
        <taxon>Squamata</taxon>
        <taxon>Bifurcata</taxon>
        <taxon>Gekkota</taxon>
        <taxon>Gekkonidae</taxon>
        <taxon>Gekkoninae</taxon>
        <taxon>Gekko</taxon>
    </lineage>
</organism>
<keyword evidence="13" id="KW-1185">Reference proteome</keyword>
<accession>A0ABM1JZF8</accession>
<dbReference type="Proteomes" id="UP000694871">
    <property type="component" value="Unplaced"/>
</dbReference>
<dbReference type="InterPro" id="IPR017978">
    <property type="entry name" value="GPCR_3_C"/>
</dbReference>
<dbReference type="Gene3D" id="2.10.50.30">
    <property type="entry name" value="GPCR, family 3, nine cysteines domain"/>
    <property type="match status" value="1"/>
</dbReference>
<dbReference type="InterPro" id="IPR038550">
    <property type="entry name" value="GPCR_3_9-Cys_sf"/>
</dbReference>
<feature type="domain" description="G-protein coupled receptors family 3 profile" evidence="12">
    <location>
        <begin position="538"/>
        <end position="802"/>
    </location>
</feature>
<evidence type="ECO:0000256" key="5">
    <source>
        <dbReference type="ARBA" id="ARBA00022989"/>
    </source>
</evidence>
<dbReference type="Gene3D" id="3.40.50.2300">
    <property type="match status" value="3"/>
</dbReference>
<dbReference type="Pfam" id="PF00003">
    <property type="entry name" value="7tm_3"/>
    <property type="match status" value="1"/>
</dbReference>
<evidence type="ECO:0000256" key="11">
    <source>
        <dbReference type="SAM" id="Phobius"/>
    </source>
</evidence>
<dbReference type="PANTHER" id="PTHR24061">
    <property type="entry name" value="CALCIUM-SENSING RECEPTOR-RELATED"/>
    <property type="match status" value="1"/>
</dbReference>
<keyword evidence="7 11" id="KW-0472">Membrane</keyword>
<protein>
    <submittedName>
        <fullName evidence="14">Vomeronasal type-2 receptor 26-like</fullName>
    </submittedName>
</protein>
<evidence type="ECO:0000256" key="2">
    <source>
        <dbReference type="ARBA" id="ARBA00022475"/>
    </source>
</evidence>
<dbReference type="InterPro" id="IPR028082">
    <property type="entry name" value="Peripla_BP_I"/>
</dbReference>
<evidence type="ECO:0000313" key="13">
    <source>
        <dbReference type="Proteomes" id="UP000694871"/>
    </source>
</evidence>
<evidence type="ECO:0000256" key="4">
    <source>
        <dbReference type="ARBA" id="ARBA00022729"/>
    </source>
</evidence>
<keyword evidence="2" id="KW-1003">Cell membrane</keyword>
<feature type="transmembrane region" description="Helical" evidence="11">
    <location>
        <begin position="608"/>
        <end position="632"/>
    </location>
</feature>
<keyword evidence="5 11" id="KW-1133">Transmembrane helix</keyword>
<keyword evidence="3 11" id="KW-0812">Transmembrane</keyword>